<evidence type="ECO:0000256" key="3">
    <source>
        <dbReference type="ARBA" id="ARBA00022475"/>
    </source>
</evidence>
<accession>A0A410G9Z8</accession>
<dbReference type="InterPro" id="IPR055348">
    <property type="entry name" value="DctQ"/>
</dbReference>
<dbReference type="Pfam" id="PF04290">
    <property type="entry name" value="DctQ"/>
    <property type="match status" value="1"/>
</dbReference>
<organism evidence="11 12">
    <name type="scientific">Pollutimonas thiosulfatoxidans</name>
    <dbReference type="NCBI Taxonomy" id="2028345"/>
    <lineage>
        <taxon>Bacteria</taxon>
        <taxon>Pseudomonadati</taxon>
        <taxon>Pseudomonadota</taxon>
        <taxon>Betaproteobacteria</taxon>
        <taxon>Burkholderiales</taxon>
        <taxon>Alcaligenaceae</taxon>
        <taxon>Pollutimonas</taxon>
    </lineage>
</organism>
<feature type="transmembrane region" description="Helical" evidence="9">
    <location>
        <begin position="126"/>
        <end position="144"/>
    </location>
</feature>
<evidence type="ECO:0000256" key="1">
    <source>
        <dbReference type="ARBA" id="ARBA00004429"/>
    </source>
</evidence>
<dbReference type="AlphaFoldDB" id="A0A410G9Z8"/>
<keyword evidence="3" id="KW-1003">Cell membrane</keyword>
<dbReference type="OrthoDB" id="2085311at2"/>
<dbReference type="PANTHER" id="PTHR35011">
    <property type="entry name" value="2,3-DIKETO-L-GULONATE TRAP TRANSPORTER SMALL PERMEASE PROTEIN YIAM"/>
    <property type="match status" value="1"/>
</dbReference>
<dbReference type="EMBL" id="CP022987">
    <property type="protein sequence ID" value="QAA93116.1"/>
    <property type="molecule type" value="Genomic_DNA"/>
</dbReference>
<keyword evidence="2 9" id="KW-0813">Transport</keyword>
<keyword evidence="4 9" id="KW-0997">Cell inner membrane</keyword>
<keyword evidence="5 9" id="KW-0812">Transmembrane</keyword>
<comment type="similarity">
    <text evidence="8 9">Belongs to the TRAP transporter small permease family.</text>
</comment>
<comment type="subunit">
    <text evidence="9">The complex comprises the extracytoplasmic solute receptor protein and the two transmembrane proteins.</text>
</comment>
<dbReference type="RefSeq" id="WP_128354175.1">
    <property type="nucleotide sequence ID" value="NZ_CP022987.1"/>
</dbReference>
<evidence type="ECO:0000256" key="4">
    <source>
        <dbReference type="ARBA" id="ARBA00022519"/>
    </source>
</evidence>
<dbReference type="GO" id="GO:0022857">
    <property type="term" value="F:transmembrane transporter activity"/>
    <property type="evidence" value="ECO:0007669"/>
    <property type="project" value="UniProtKB-UniRule"/>
</dbReference>
<feature type="transmembrane region" description="Helical" evidence="9">
    <location>
        <begin position="41"/>
        <end position="64"/>
    </location>
</feature>
<dbReference type="PANTHER" id="PTHR35011:SF2">
    <property type="entry name" value="2,3-DIKETO-L-GULONATE TRAP TRANSPORTER SMALL PERMEASE PROTEIN YIAM"/>
    <property type="match status" value="1"/>
</dbReference>
<keyword evidence="6 9" id="KW-1133">Transmembrane helix</keyword>
<evidence type="ECO:0000256" key="2">
    <source>
        <dbReference type="ARBA" id="ARBA00022448"/>
    </source>
</evidence>
<sequence length="182" mass="20444">MKFVWLERLEEGLIALLLAAMTLVTFGQVVARYIFNYSFVWALELSTFLFGGLIFLGISYGVRVGAHIGVDALVKILPRNVAHKVGIVATLLCVIYAIIVFIGGWVYVSKMYDIGILAQDIPIYQWIPRLVMPVGFALLFFRFTKILIDMLRGKDTHLLGDEVEDALKYRSDDTATPGQEQP</sequence>
<evidence type="ECO:0000259" key="10">
    <source>
        <dbReference type="Pfam" id="PF04290"/>
    </source>
</evidence>
<dbReference type="Proteomes" id="UP000283474">
    <property type="component" value="Chromosome"/>
</dbReference>
<evidence type="ECO:0000256" key="6">
    <source>
        <dbReference type="ARBA" id="ARBA00022989"/>
    </source>
</evidence>
<feature type="transmembrane region" description="Helical" evidence="9">
    <location>
        <begin position="12"/>
        <end position="35"/>
    </location>
</feature>
<reference evidence="11 12" key="1">
    <citation type="submission" date="2017-08" db="EMBL/GenBank/DDBJ databases">
        <authorList>
            <person name="Park S.-J."/>
            <person name="Kim H."/>
        </authorList>
    </citation>
    <scope>NUCLEOTIDE SEQUENCE [LARGE SCALE GENOMIC DNA]</scope>
    <source>
        <strain evidence="12">ye3</strain>
    </source>
</reference>
<protein>
    <recommendedName>
        <fullName evidence="9">TRAP transporter small permease protein</fullName>
    </recommendedName>
</protein>
<comment type="subcellular location">
    <subcellularLocation>
        <location evidence="1 9">Cell inner membrane</location>
        <topology evidence="1 9">Multi-pass membrane protein</topology>
    </subcellularLocation>
</comment>
<proteinExistence type="inferred from homology"/>
<dbReference type="InterPro" id="IPR007387">
    <property type="entry name" value="TRAP_DctQ"/>
</dbReference>
<evidence type="ECO:0000256" key="8">
    <source>
        <dbReference type="ARBA" id="ARBA00038436"/>
    </source>
</evidence>
<evidence type="ECO:0000256" key="9">
    <source>
        <dbReference type="RuleBase" id="RU369079"/>
    </source>
</evidence>
<comment type="function">
    <text evidence="9">Part of the tripartite ATP-independent periplasmic (TRAP) transport system.</text>
</comment>
<feature type="domain" description="Tripartite ATP-independent periplasmic transporters DctQ component" evidence="10">
    <location>
        <begin position="21"/>
        <end position="152"/>
    </location>
</feature>
<keyword evidence="7 9" id="KW-0472">Membrane</keyword>
<dbReference type="KEGG" id="pus:CKA81_04140"/>
<gene>
    <name evidence="11" type="ORF">CKA81_04140</name>
</gene>
<evidence type="ECO:0000256" key="5">
    <source>
        <dbReference type="ARBA" id="ARBA00022692"/>
    </source>
</evidence>
<dbReference type="GO" id="GO:0015740">
    <property type="term" value="P:C4-dicarboxylate transport"/>
    <property type="evidence" value="ECO:0007669"/>
    <property type="project" value="TreeGrafter"/>
</dbReference>
<keyword evidence="12" id="KW-1185">Reference proteome</keyword>
<evidence type="ECO:0000256" key="7">
    <source>
        <dbReference type="ARBA" id="ARBA00023136"/>
    </source>
</evidence>
<dbReference type="GO" id="GO:0005886">
    <property type="term" value="C:plasma membrane"/>
    <property type="evidence" value="ECO:0007669"/>
    <property type="project" value="UniProtKB-SubCell"/>
</dbReference>
<feature type="transmembrane region" description="Helical" evidence="9">
    <location>
        <begin position="85"/>
        <end position="106"/>
    </location>
</feature>
<evidence type="ECO:0000313" key="12">
    <source>
        <dbReference type="Proteomes" id="UP000283474"/>
    </source>
</evidence>
<name>A0A410G9Z8_9BURK</name>
<evidence type="ECO:0000313" key="11">
    <source>
        <dbReference type="EMBL" id="QAA93116.1"/>
    </source>
</evidence>